<evidence type="ECO:0000256" key="3">
    <source>
        <dbReference type="RuleBase" id="RU003953"/>
    </source>
</evidence>
<comment type="caution">
    <text evidence="5">The sequence shown here is derived from an EMBL/GenBank/DDBJ whole genome shotgun (WGS) entry which is preliminary data.</text>
</comment>
<keyword evidence="2 3" id="KW-0808">Transferase</keyword>
<dbReference type="Pfam" id="PF01743">
    <property type="entry name" value="PolyA_pol"/>
    <property type="match status" value="1"/>
</dbReference>
<evidence type="ECO:0000313" key="5">
    <source>
        <dbReference type="EMBL" id="KAK2649266.1"/>
    </source>
</evidence>
<dbReference type="AlphaFoldDB" id="A0AAD9U7Z0"/>
<evidence type="ECO:0000313" key="6">
    <source>
        <dbReference type="Proteomes" id="UP001280121"/>
    </source>
</evidence>
<dbReference type="PANTHER" id="PTHR43051">
    <property type="entry name" value="POLYNUCLEOTIDE ADENYLYLTRANSFERASE FAMILY PROTEIN"/>
    <property type="match status" value="1"/>
</dbReference>
<dbReference type="GO" id="GO:0003723">
    <property type="term" value="F:RNA binding"/>
    <property type="evidence" value="ECO:0007669"/>
    <property type="project" value="UniProtKB-KW"/>
</dbReference>
<proteinExistence type="inferred from homology"/>
<dbReference type="GO" id="GO:0001680">
    <property type="term" value="P:tRNA 3'-terminal CCA addition"/>
    <property type="evidence" value="ECO:0007669"/>
    <property type="project" value="UniProtKB-ARBA"/>
</dbReference>
<protein>
    <recommendedName>
        <fullName evidence="4">Poly A polymerase head domain-containing protein</fullName>
    </recommendedName>
</protein>
<dbReference type="InterPro" id="IPR002646">
    <property type="entry name" value="PolA_pol_head_dom"/>
</dbReference>
<keyword evidence="6" id="KW-1185">Reference proteome</keyword>
<accession>A0AAD9U7Z0</accession>
<dbReference type="SUPFAM" id="SSF81301">
    <property type="entry name" value="Nucleotidyltransferase"/>
    <property type="match status" value="1"/>
</dbReference>
<sequence length="113" mass="13091">MDPFQNMVYLVGGYVRDLILKKVPKDIDVITTANLKEVKKKFCRREIIGKRFPICQVHNRGSTVEVSSFETVAKQDEGTQKVYSFQMPHGCDEEDLVCRRNITQRDFTFTINS</sequence>
<dbReference type="Gene3D" id="3.30.460.10">
    <property type="entry name" value="Beta Polymerase, domain 2"/>
    <property type="match status" value="1"/>
</dbReference>
<gene>
    <name evidence="5" type="ORF">Ddye_016755</name>
</gene>
<reference evidence="5" key="1">
    <citation type="journal article" date="2023" name="Plant J.">
        <title>Genome sequences and population genomics provide insights into the demographic history, inbreeding, and mutation load of two 'living fossil' tree species of Dipteronia.</title>
        <authorList>
            <person name="Feng Y."/>
            <person name="Comes H.P."/>
            <person name="Chen J."/>
            <person name="Zhu S."/>
            <person name="Lu R."/>
            <person name="Zhang X."/>
            <person name="Li P."/>
            <person name="Qiu J."/>
            <person name="Olsen K.M."/>
            <person name="Qiu Y."/>
        </authorList>
    </citation>
    <scope>NUCLEOTIDE SEQUENCE</scope>
    <source>
        <strain evidence="5">KIB01</strain>
    </source>
</reference>
<organism evidence="5 6">
    <name type="scientific">Dipteronia dyeriana</name>
    <dbReference type="NCBI Taxonomy" id="168575"/>
    <lineage>
        <taxon>Eukaryota</taxon>
        <taxon>Viridiplantae</taxon>
        <taxon>Streptophyta</taxon>
        <taxon>Embryophyta</taxon>
        <taxon>Tracheophyta</taxon>
        <taxon>Spermatophyta</taxon>
        <taxon>Magnoliopsida</taxon>
        <taxon>eudicotyledons</taxon>
        <taxon>Gunneridae</taxon>
        <taxon>Pentapetalae</taxon>
        <taxon>rosids</taxon>
        <taxon>malvids</taxon>
        <taxon>Sapindales</taxon>
        <taxon>Sapindaceae</taxon>
        <taxon>Hippocastanoideae</taxon>
        <taxon>Acereae</taxon>
        <taxon>Dipteronia</taxon>
    </lineage>
</organism>
<dbReference type="EMBL" id="JANJYI010000005">
    <property type="protein sequence ID" value="KAK2649266.1"/>
    <property type="molecule type" value="Genomic_DNA"/>
</dbReference>
<name>A0AAD9U7Z0_9ROSI</name>
<dbReference type="Proteomes" id="UP001280121">
    <property type="component" value="Unassembled WGS sequence"/>
</dbReference>
<dbReference type="GO" id="GO:0016779">
    <property type="term" value="F:nucleotidyltransferase activity"/>
    <property type="evidence" value="ECO:0007669"/>
    <property type="project" value="InterPro"/>
</dbReference>
<dbReference type="InterPro" id="IPR052191">
    <property type="entry name" value="tRNA_ntf/polyA_polymerase_I"/>
</dbReference>
<dbReference type="PANTHER" id="PTHR43051:SF1">
    <property type="entry name" value="POLYNUCLEOTIDE ADENYLYLTRANSFERASE FAMILY PROTEIN"/>
    <property type="match status" value="1"/>
</dbReference>
<evidence type="ECO:0000256" key="2">
    <source>
        <dbReference type="ARBA" id="ARBA00022679"/>
    </source>
</evidence>
<keyword evidence="3" id="KW-0694">RNA-binding</keyword>
<dbReference type="InterPro" id="IPR043519">
    <property type="entry name" value="NT_sf"/>
</dbReference>
<comment type="similarity">
    <text evidence="1 3">Belongs to the tRNA nucleotidyltransferase/poly(A) polymerase family.</text>
</comment>
<evidence type="ECO:0000259" key="4">
    <source>
        <dbReference type="Pfam" id="PF01743"/>
    </source>
</evidence>
<feature type="domain" description="Poly A polymerase head" evidence="4">
    <location>
        <begin position="8"/>
        <end position="108"/>
    </location>
</feature>
<evidence type="ECO:0000256" key="1">
    <source>
        <dbReference type="ARBA" id="ARBA00007265"/>
    </source>
</evidence>